<dbReference type="Pfam" id="PF04075">
    <property type="entry name" value="F420H2_quin_red"/>
    <property type="match status" value="1"/>
</dbReference>
<reference evidence="3 4" key="1">
    <citation type="submission" date="2016-10" db="EMBL/GenBank/DDBJ databases">
        <authorList>
            <person name="de Groot N.N."/>
        </authorList>
    </citation>
    <scope>NUCLEOTIDE SEQUENCE [LARGE SCALE GENOMIC DNA]</scope>
    <source>
        <strain evidence="3 4">CGMCC 1.5382</strain>
    </source>
</reference>
<dbReference type="Gene3D" id="2.30.110.10">
    <property type="entry name" value="Electron Transport, Fmn-binding Protein, Chain A"/>
    <property type="match status" value="1"/>
</dbReference>
<dbReference type="STRING" id="386301.SAMN05216282_1102"/>
<name>A0A1G9DR49_9MICO</name>
<proteinExistence type="inferred from homology"/>
<keyword evidence="4" id="KW-1185">Reference proteome</keyword>
<dbReference type="PANTHER" id="PTHR39428:SF3">
    <property type="entry name" value="DEAZAFLAVIN-DEPENDENT NITROREDUCTASE"/>
    <property type="match status" value="1"/>
</dbReference>
<dbReference type="GO" id="GO:0005886">
    <property type="term" value="C:plasma membrane"/>
    <property type="evidence" value="ECO:0007669"/>
    <property type="project" value="TreeGrafter"/>
</dbReference>
<dbReference type="InterPro" id="IPR004378">
    <property type="entry name" value="F420H2_quin_Rdtase"/>
</dbReference>
<dbReference type="OrthoDB" id="8225825at2"/>
<evidence type="ECO:0000256" key="1">
    <source>
        <dbReference type="ARBA" id="ARBA00008710"/>
    </source>
</evidence>
<dbReference type="InterPro" id="IPR012349">
    <property type="entry name" value="Split_barrel_FMN-bd"/>
</dbReference>
<dbReference type="EMBL" id="FNFU01000010">
    <property type="protein sequence ID" value="SDK66361.1"/>
    <property type="molecule type" value="Genomic_DNA"/>
</dbReference>
<gene>
    <name evidence="3" type="ORF">SAMN05216282_1102</name>
</gene>
<dbReference type="AlphaFoldDB" id="A0A1G9DR49"/>
<organism evidence="3 4">
    <name type="scientific">Cryobacterium psychrotolerans</name>
    <dbReference type="NCBI Taxonomy" id="386301"/>
    <lineage>
        <taxon>Bacteria</taxon>
        <taxon>Bacillati</taxon>
        <taxon>Actinomycetota</taxon>
        <taxon>Actinomycetes</taxon>
        <taxon>Micrococcales</taxon>
        <taxon>Microbacteriaceae</taxon>
        <taxon>Cryobacterium</taxon>
    </lineage>
</organism>
<dbReference type="NCBIfam" id="TIGR00026">
    <property type="entry name" value="hi_GC_TIGR00026"/>
    <property type="match status" value="1"/>
</dbReference>
<evidence type="ECO:0000313" key="3">
    <source>
        <dbReference type="EMBL" id="SDK66361.1"/>
    </source>
</evidence>
<evidence type="ECO:0000256" key="2">
    <source>
        <dbReference type="ARBA" id="ARBA00049106"/>
    </source>
</evidence>
<protein>
    <submittedName>
        <fullName evidence="3">Deazaflavin-dependent oxidoreductase, nitroreductase family</fullName>
    </submittedName>
</protein>
<sequence length="146" mass="16025">MSLRNNLTDLMMRAMSGGHRALLKLSGGRLLRSIGTMPAVELHTIGRATGHHRSTMLTAPVHGEGRYVLVASKGGGDRNPMWYLNLVANPDVELTVDGATTPMRARTATAAEKAELWPKIVAAYRGYADYQRRTTRDIPVVICEPR</sequence>
<dbReference type="PANTHER" id="PTHR39428">
    <property type="entry name" value="F420H(2)-DEPENDENT QUINONE REDUCTASE RV1261C"/>
    <property type="match status" value="1"/>
</dbReference>
<comment type="similarity">
    <text evidence="1">Belongs to the F420H(2)-dependent quinone reductase family.</text>
</comment>
<dbReference type="GO" id="GO:0070967">
    <property type="term" value="F:coenzyme F420 binding"/>
    <property type="evidence" value="ECO:0007669"/>
    <property type="project" value="TreeGrafter"/>
</dbReference>
<comment type="catalytic activity">
    <reaction evidence="2">
        <text>oxidized coenzyme F420-(gamma-L-Glu)(n) + a quinol + H(+) = reduced coenzyme F420-(gamma-L-Glu)(n) + a quinone</text>
        <dbReference type="Rhea" id="RHEA:39663"/>
        <dbReference type="Rhea" id="RHEA-COMP:12939"/>
        <dbReference type="Rhea" id="RHEA-COMP:14378"/>
        <dbReference type="ChEBI" id="CHEBI:15378"/>
        <dbReference type="ChEBI" id="CHEBI:24646"/>
        <dbReference type="ChEBI" id="CHEBI:132124"/>
        <dbReference type="ChEBI" id="CHEBI:133980"/>
        <dbReference type="ChEBI" id="CHEBI:139511"/>
    </reaction>
</comment>
<dbReference type="RefSeq" id="WP_092323583.1">
    <property type="nucleotide sequence ID" value="NZ_FNFU01000010.1"/>
</dbReference>
<accession>A0A1G9DR49</accession>
<dbReference type="Proteomes" id="UP000198701">
    <property type="component" value="Unassembled WGS sequence"/>
</dbReference>
<dbReference type="GO" id="GO:0016491">
    <property type="term" value="F:oxidoreductase activity"/>
    <property type="evidence" value="ECO:0007669"/>
    <property type="project" value="InterPro"/>
</dbReference>
<evidence type="ECO:0000313" key="4">
    <source>
        <dbReference type="Proteomes" id="UP000198701"/>
    </source>
</evidence>